<keyword evidence="2 4" id="KW-0238">DNA-binding</keyword>
<evidence type="ECO:0000313" key="7">
    <source>
        <dbReference type="Proteomes" id="UP001500305"/>
    </source>
</evidence>
<dbReference type="PANTHER" id="PTHR30055:SF234">
    <property type="entry name" value="HTH-TYPE TRANSCRIPTIONAL REGULATOR BETI"/>
    <property type="match status" value="1"/>
</dbReference>
<evidence type="ECO:0000259" key="5">
    <source>
        <dbReference type="PROSITE" id="PS50977"/>
    </source>
</evidence>
<sequence>MERPTAAAAPGRRERNKQRIRERVYQAALELFAEQGYDATSVDAIAERADVARGTFFNHFQRKEDLITEWGERRRARLKAELEGDVFAEGGEFELRLQRCMTVLSRINEEERHTTPAMLTAWVQAGQPLLEEPYAAHIFAEIVERGRTGGEFAPGIDSVRVGNILRDTYLGALYRWTRAEEQWPLHSELEGILAIVLNGIRRSPGTGSS</sequence>
<dbReference type="RefSeq" id="WP_344636910.1">
    <property type="nucleotide sequence ID" value="NZ_BAAATR010000011.1"/>
</dbReference>
<dbReference type="InterPro" id="IPR009057">
    <property type="entry name" value="Homeodomain-like_sf"/>
</dbReference>
<reference evidence="6 7" key="1">
    <citation type="journal article" date="2019" name="Int. J. Syst. Evol. Microbiol.">
        <title>The Global Catalogue of Microorganisms (GCM) 10K type strain sequencing project: providing services to taxonomists for standard genome sequencing and annotation.</title>
        <authorList>
            <consortium name="The Broad Institute Genomics Platform"/>
            <consortium name="The Broad Institute Genome Sequencing Center for Infectious Disease"/>
            <person name="Wu L."/>
            <person name="Ma J."/>
        </authorList>
    </citation>
    <scope>NUCLEOTIDE SEQUENCE [LARGE SCALE GENOMIC DNA]</scope>
    <source>
        <strain evidence="6 7">JCM 7356</strain>
    </source>
</reference>
<evidence type="ECO:0000256" key="3">
    <source>
        <dbReference type="ARBA" id="ARBA00023163"/>
    </source>
</evidence>
<evidence type="ECO:0000313" key="6">
    <source>
        <dbReference type="EMBL" id="GAA2246460.1"/>
    </source>
</evidence>
<dbReference type="SUPFAM" id="SSF48498">
    <property type="entry name" value="Tetracyclin repressor-like, C-terminal domain"/>
    <property type="match status" value="1"/>
</dbReference>
<evidence type="ECO:0000256" key="2">
    <source>
        <dbReference type="ARBA" id="ARBA00023125"/>
    </source>
</evidence>
<dbReference type="PANTHER" id="PTHR30055">
    <property type="entry name" value="HTH-TYPE TRANSCRIPTIONAL REGULATOR RUTR"/>
    <property type="match status" value="1"/>
</dbReference>
<keyword evidence="3" id="KW-0804">Transcription</keyword>
<dbReference type="Gene3D" id="1.10.357.10">
    <property type="entry name" value="Tetracycline Repressor, domain 2"/>
    <property type="match status" value="1"/>
</dbReference>
<feature type="DNA-binding region" description="H-T-H motif" evidence="4">
    <location>
        <begin position="41"/>
        <end position="60"/>
    </location>
</feature>
<evidence type="ECO:0000256" key="1">
    <source>
        <dbReference type="ARBA" id="ARBA00023015"/>
    </source>
</evidence>
<dbReference type="InterPro" id="IPR050109">
    <property type="entry name" value="HTH-type_TetR-like_transc_reg"/>
</dbReference>
<dbReference type="SUPFAM" id="SSF46689">
    <property type="entry name" value="Homeodomain-like"/>
    <property type="match status" value="1"/>
</dbReference>
<protein>
    <submittedName>
        <fullName evidence="6">TetR/AcrR family transcriptional regulator</fullName>
    </submittedName>
</protein>
<organism evidence="6 7">
    <name type="scientific">Kitasatospora cystarginea</name>
    <dbReference type="NCBI Taxonomy" id="58350"/>
    <lineage>
        <taxon>Bacteria</taxon>
        <taxon>Bacillati</taxon>
        <taxon>Actinomycetota</taxon>
        <taxon>Actinomycetes</taxon>
        <taxon>Kitasatosporales</taxon>
        <taxon>Streptomycetaceae</taxon>
        <taxon>Kitasatospora</taxon>
    </lineage>
</organism>
<proteinExistence type="predicted"/>
<keyword evidence="7" id="KW-1185">Reference proteome</keyword>
<dbReference type="Proteomes" id="UP001500305">
    <property type="component" value="Unassembled WGS sequence"/>
</dbReference>
<dbReference type="PROSITE" id="PS50977">
    <property type="entry name" value="HTH_TETR_2"/>
    <property type="match status" value="1"/>
</dbReference>
<dbReference type="PRINTS" id="PR00455">
    <property type="entry name" value="HTHTETR"/>
</dbReference>
<evidence type="ECO:0000256" key="4">
    <source>
        <dbReference type="PROSITE-ProRule" id="PRU00335"/>
    </source>
</evidence>
<dbReference type="InterPro" id="IPR036271">
    <property type="entry name" value="Tet_transcr_reg_TetR-rel_C_sf"/>
</dbReference>
<accession>A0ABN3E1L2</accession>
<dbReference type="EMBL" id="BAAATR010000011">
    <property type="protein sequence ID" value="GAA2246460.1"/>
    <property type="molecule type" value="Genomic_DNA"/>
</dbReference>
<feature type="domain" description="HTH tetR-type" evidence="5">
    <location>
        <begin position="18"/>
        <end position="78"/>
    </location>
</feature>
<gene>
    <name evidence="6" type="ORF">GCM10010430_30640</name>
</gene>
<comment type="caution">
    <text evidence="6">The sequence shown here is derived from an EMBL/GenBank/DDBJ whole genome shotgun (WGS) entry which is preliminary data.</text>
</comment>
<keyword evidence="1" id="KW-0805">Transcription regulation</keyword>
<dbReference type="InterPro" id="IPR001647">
    <property type="entry name" value="HTH_TetR"/>
</dbReference>
<dbReference type="Pfam" id="PF00440">
    <property type="entry name" value="TetR_N"/>
    <property type="match status" value="1"/>
</dbReference>
<name>A0ABN3E1L2_9ACTN</name>